<dbReference type="PANTHER" id="PTHR11986:SF79">
    <property type="entry name" value="ACETYLORNITHINE AMINOTRANSFERASE, MITOCHONDRIAL"/>
    <property type="match status" value="1"/>
</dbReference>
<sequence>MTNETMQQRWNAALMNTYGTPPVALVSGRGAAVTDADGKEYVDLLGGIAVNALGHAHPKIIEAVTQQVSTLGHVSNLYISEPVVRLAERLTEAVGVPGTRVFFSNSGAEANEAAIKIGRRTGRTRMIAAEGAFHGRTMGSLALTGQPGKREPFEPLIASVTHVPYGDAAALRSATAPEGGEVAAVFLEPIMGEYGVVVPPEGYLAEARAAATDAGALLVLDEVQTGIARTGTLFAYQRAGVTPDVFTLAKGLGGGLPIGATVAVGAAGELLTPGQHGTTFGGNPVAAAAANAVLDVIESEGLAERADALGKHIAATVEGFGHPLVTGVRGSGLLLGITLAEPVAKAIETGARDAGFLLNAAQPDVIRLAPPLVLTDEQTDRFLTALPALLDAAQENS</sequence>
<dbReference type="UniPathway" id="UPA00068">
    <property type="reaction ID" value="UER00109"/>
</dbReference>
<dbReference type="HAMAP" id="MF_01107">
    <property type="entry name" value="ArgD_aminotrans_3"/>
    <property type="match status" value="1"/>
</dbReference>
<evidence type="ECO:0000256" key="1">
    <source>
        <dbReference type="ARBA" id="ARBA00022571"/>
    </source>
</evidence>
<comment type="caution">
    <text evidence="8">The sequence shown here is derived from an EMBL/GenBank/DDBJ whole genome shotgun (WGS) entry which is preliminary data.</text>
</comment>
<dbReference type="NCBIfam" id="TIGR00707">
    <property type="entry name" value="argD"/>
    <property type="match status" value="1"/>
</dbReference>
<dbReference type="Proteomes" id="UP000070258">
    <property type="component" value="Unassembled WGS sequence"/>
</dbReference>
<comment type="similarity">
    <text evidence="6">Belongs to the class-III pyridoxal-phosphate-dependent aminotransferase family. ArgD subfamily.</text>
</comment>
<dbReference type="AlphaFoldDB" id="A0A138AV55"/>
<dbReference type="InterPro" id="IPR005814">
    <property type="entry name" value="Aminotrans_3"/>
</dbReference>
<reference evidence="7 10" key="3">
    <citation type="submission" date="2016-02" db="EMBL/GenBank/DDBJ databases">
        <authorList>
            <person name="Teng J.L."/>
            <person name="Tang Y."/>
            <person name="Huang Y."/>
            <person name="Guo F."/>
            <person name="Wei W."/>
            <person name="Chen J.H."/>
            <person name="Wong S.Y."/>
            <person name="Lau S.K."/>
            <person name="Woo P.C."/>
        </authorList>
    </citation>
    <scope>NUCLEOTIDE SEQUENCE [LARGE SCALE GENOMIC DNA]</scope>
    <source>
        <strain evidence="7 10">JCM 13375</strain>
    </source>
</reference>
<dbReference type="PANTHER" id="PTHR11986">
    <property type="entry name" value="AMINOTRANSFERASE CLASS III"/>
    <property type="match status" value="1"/>
</dbReference>
<evidence type="ECO:0000313" key="8">
    <source>
        <dbReference type="EMBL" id="KXP14302.1"/>
    </source>
</evidence>
<comment type="pathway">
    <text evidence="6">Amino-acid biosynthesis; L-arginine biosynthesis; N(2)-acetyl-L-ornithine from L-glutamate: step 4/4.</text>
</comment>
<evidence type="ECO:0000313" key="7">
    <source>
        <dbReference type="EMBL" id="KXP00686.1"/>
    </source>
</evidence>
<comment type="cofactor">
    <cofactor evidence="6">
        <name>pyridoxal 5'-phosphate</name>
        <dbReference type="ChEBI" id="CHEBI:597326"/>
    </cofactor>
    <text evidence="6">Binds 1 pyridoxal phosphate per subunit.</text>
</comment>
<dbReference type="Proteomes" id="UP000070409">
    <property type="component" value="Unassembled WGS sequence"/>
</dbReference>
<dbReference type="GO" id="GO:0030170">
    <property type="term" value="F:pyridoxal phosphate binding"/>
    <property type="evidence" value="ECO:0007669"/>
    <property type="project" value="InterPro"/>
</dbReference>
<evidence type="ECO:0000256" key="5">
    <source>
        <dbReference type="ARBA" id="ARBA00022898"/>
    </source>
</evidence>
<name>A0A138AV55_9ACTN</name>
<dbReference type="Gene3D" id="3.90.1150.10">
    <property type="entry name" value="Aspartate Aminotransferase, domain 1"/>
    <property type="match status" value="1"/>
</dbReference>
<keyword evidence="5 6" id="KW-0663">Pyridoxal phosphate</keyword>
<dbReference type="STRING" id="239498.AXK60_20615"/>
<dbReference type="PROSITE" id="PS00600">
    <property type="entry name" value="AA_TRANSFER_CLASS_3"/>
    <property type="match status" value="1"/>
</dbReference>
<dbReference type="OrthoDB" id="9801052at2"/>
<keyword evidence="1 6" id="KW-0055">Arginine biosynthesis</keyword>
<dbReference type="EC" id="2.6.1.11" evidence="6"/>
<feature type="binding site" evidence="6">
    <location>
        <position position="136"/>
    </location>
    <ligand>
        <name>N(2)-acetyl-L-ornithine</name>
        <dbReference type="ChEBI" id="CHEBI:57805"/>
    </ligand>
</feature>
<dbReference type="GO" id="GO:0006526">
    <property type="term" value="P:L-arginine biosynthetic process"/>
    <property type="evidence" value="ECO:0007669"/>
    <property type="project" value="UniProtKB-UniRule"/>
</dbReference>
<feature type="binding site" evidence="6">
    <location>
        <begin position="107"/>
        <end position="108"/>
    </location>
    <ligand>
        <name>pyridoxal 5'-phosphate</name>
        <dbReference type="ChEBI" id="CHEBI:597326"/>
    </ligand>
</feature>
<evidence type="ECO:0000256" key="6">
    <source>
        <dbReference type="HAMAP-Rule" id="MF_01107"/>
    </source>
</evidence>
<gene>
    <name evidence="6" type="primary">argD</name>
    <name evidence="8" type="ORF">AXK60_20615</name>
    <name evidence="7" type="ORF">AXK61_14795</name>
</gene>
<reference evidence="8" key="2">
    <citation type="submission" date="2016-02" db="EMBL/GenBank/DDBJ databases">
        <authorList>
            <person name="Teng J.L."/>
            <person name="Yang Y."/>
            <person name="Huang Y."/>
            <person name="Guo F."/>
            <person name="Wei W."/>
            <person name="Chen J.H."/>
            <person name="Wong S.Y."/>
            <person name="Lau S.K."/>
            <person name="Woo P.C."/>
        </authorList>
    </citation>
    <scope>NUCLEOTIDE SEQUENCE</scope>
    <source>
        <strain evidence="8">JCM 15929</strain>
    </source>
</reference>
<dbReference type="SUPFAM" id="SSF53383">
    <property type="entry name" value="PLP-dependent transferases"/>
    <property type="match status" value="1"/>
</dbReference>
<feature type="binding site" evidence="6">
    <location>
        <position position="278"/>
    </location>
    <ligand>
        <name>N(2)-acetyl-L-ornithine</name>
        <dbReference type="ChEBI" id="CHEBI:57805"/>
    </ligand>
</feature>
<comment type="subunit">
    <text evidence="6">Homodimer.</text>
</comment>
<evidence type="ECO:0000256" key="2">
    <source>
        <dbReference type="ARBA" id="ARBA00022576"/>
    </source>
</evidence>
<evidence type="ECO:0000256" key="4">
    <source>
        <dbReference type="ARBA" id="ARBA00022679"/>
    </source>
</evidence>
<dbReference type="PIRSF" id="PIRSF000521">
    <property type="entry name" value="Transaminase_4ab_Lys_Orn"/>
    <property type="match status" value="1"/>
</dbReference>
<comment type="catalytic activity">
    <reaction evidence="6">
        <text>N(2)-acetyl-L-ornithine + 2-oxoglutarate = N-acetyl-L-glutamate 5-semialdehyde + L-glutamate</text>
        <dbReference type="Rhea" id="RHEA:18049"/>
        <dbReference type="ChEBI" id="CHEBI:16810"/>
        <dbReference type="ChEBI" id="CHEBI:29123"/>
        <dbReference type="ChEBI" id="CHEBI:29985"/>
        <dbReference type="ChEBI" id="CHEBI:57805"/>
        <dbReference type="EC" id="2.6.1.11"/>
    </reaction>
</comment>
<dbReference type="NCBIfam" id="NF002874">
    <property type="entry name" value="PRK03244.1"/>
    <property type="match status" value="1"/>
</dbReference>
<dbReference type="CDD" id="cd00610">
    <property type="entry name" value="OAT_like"/>
    <property type="match status" value="1"/>
</dbReference>
<protein>
    <recommendedName>
        <fullName evidence="6">Acetylornithine aminotransferase</fullName>
        <shortName evidence="6">ACOAT</shortName>
        <ecNumber evidence="6">2.6.1.11</ecNumber>
    </recommendedName>
</protein>
<dbReference type="GO" id="GO:0005737">
    <property type="term" value="C:cytoplasm"/>
    <property type="evidence" value="ECO:0007669"/>
    <property type="project" value="UniProtKB-SubCell"/>
</dbReference>
<dbReference type="InterPro" id="IPR015422">
    <property type="entry name" value="PyrdxlP-dep_Trfase_small"/>
</dbReference>
<dbReference type="InterPro" id="IPR015424">
    <property type="entry name" value="PyrdxlP-dep_Trfase"/>
</dbReference>
<comment type="subcellular location">
    <subcellularLocation>
        <location evidence="6">Cytoplasm</location>
    </subcellularLocation>
</comment>
<organism evidence="8 9">
    <name type="scientific">Tsukamurella pseudospumae</name>
    <dbReference type="NCBI Taxonomy" id="239498"/>
    <lineage>
        <taxon>Bacteria</taxon>
        <taxon>Bacillati</taxon>
        <taxon>Actinomycetota</taxon>
        <taxon>Actinomycetes</taxon>
        <taxon>Mycobacteriales</taxon>
        <taxon>Tsukamurellaceae</taxon>
        <taxon>Tsukamurella</taxon>
    </lineage>
</organism>
<feature type="binding site" evidence="6">
    <location>
        <begin position="221"/>
        <end position="224"/>
    </location>
    <ligand>
        <name>pyridoxal 5'-phosphate</name>
        <dbReference type="ChEBI" id="CHEBI:597326"/>
    </ligand>
</feature>
<keyword evidence="6" id="KW-0963">Cytoplasm</keyword>
<dbReference type="Gene3D" id="3.40.640.10">
    <property type="entry name" value="Type I PLP-dependent aspartate aminotransferase-like (Major domain)"/>
    <property type="match status" value="1"/>
</dbReference>
<dbReference type="InterPro" id="IPR004636">
    <property type="entry name" value="AcOrn/SuccOrn_fam"/>
</dbReference>
<evidence type="ECO:0000313" key="9">
    <source>
        <dbReference type="Proteomes" id="UP000070258"/>
    </source>
</evidence>
<dbReference type="GO" id="GO:0003992">
    <property type="term" value="F:N2-acetyl-L-ornithine:2-oxoglutarate 5-aminotransferase activity"/>
    <property type="evidence" value="ECO:0007669"/>
    <property type="project" value="UniProtKB-UniRule"/>
</dbReference>
<dbReference type="InterPro" id="IPR015421">
    <property type="entry name" value="PyrdxlP-dep_Trfase_major"/>
</dbReference>
<dbReference type="GO" id="GO:0042802">
    <property type="term" value="F:identical protein binding"/>
    <property type="evidence" value="ECO:0007669"/>
    <property type="project" value="TreeGrafter"/>
</dbReference>
<feature type="binding site" evidence="6">
    <location>
        <position position="133"/>
    </location>
    <ligand>
        <name>pyridoxal 5'-phosphate</name>
        <dbReference type="ChEBI" id="CHEBI:597326"/>
    </ligand>
</feature>
<evidence type="ECO:0000313" key="10">
    <source>
        <dbReference type="Proteomes" id="UP000070409"/>
    </source>
</evidence>
<dbReference type="InterPro" id="IPR050103">
    <property type="entry name" value="Class-III_PLP-dep_AT"/>
</dbReference>
<accession>A0A138AV55</accession>
<dbReference type="EMBL" id="LSRF01000003">
    <property type="protein sequence ID" value="KXP14302.1"/>
    <property type="molecule type" value="Genomic_DNA"/>
</dbReference>
<keyword evidence="4 6" id="KW-0808">Transferase</keyword>
<keyword evidence="10" id="KW-1185">Reference proteome</keyword>
<dbReference type="EMBL" id="LSRE01000005">
    <property type="protein sequence ID" value="KXP00686.1"/>
    <property type="molecule type" value="Genomic_DNA"/>
</dbReference>
<dbReference type="InterPro" id="IPR049704">
    <property type="entry name" value="Aminotrans_3_PPA_site"/>
</dbReference>
<reference evidence="9" key="1">
    <citation type="submission" date="2016-02" db="EMBL/GenBank/DDBJ databases">
        <authorList>
            <person name="Wen L."/>
            <person name="He K."/>
            <person name="Yang H."/>
        </authorList>
    </citation>
    <scope>NUCLEOTIDE SEQUENCE [LARGE SCALE GENOMIC DNA]</scope>
    <source>
        <strain evidence="9">JCM 15929</strain>
    </source>
</reference>
<proteinExistence type="inferred from homology"/>
<keyword evidence="3 6" id="KW-0028">Amino-acid biosynthesis</keyword>
<comment type="miscellaneous">
    <text evidence="6">May also have succinyldiaminopimelate aminotransferase activity, thus carrying out the corresponding step in lysine biosynthesis.</text>
</comment>
<feature type="binding site" evidence="6">
    <location>
        <position position="279"/>
    </location>
    <ligand>
        <name>pyridoxal 5'-phosphate</name>
        <dbReference type="ChEBI" id="CHEBI:597326"/>
    </ligand>
</feature>
<dbReference type="FunFam" id="3.40.640.10:FF:000004">
    <property type="entry name" value="Acetylornithine aminotransferase"/>
    <property type="match status" value="1"/>
</dbReference>
<feature type="modified residue" description="N6-(pyridoxal phosphate)lysine" evidence="6">
    <location>
        <position position="250"/>
    </location>
</feature>
<keyword evidence="2 6" id="KW-0032">Aminotransferase</keyword>
<dbReference type="Pfam" id="PF00202">
    <property type="entry name" value="Aminotran_3"/>
    <property type="match status" value="1"/>
</dbReference>
<evidence type="ECO:0000256" key="3">
    <source>
        <dbReference type="ARBA" id="ARBA00022605"/>
    </source>
</evidence>